<comment type="subunit">
    <text evidence="13">Interacts with the Sec translocase complex via SecD. Specifically interacts with transmembrane segments of nascent integral membrane proteins during membrane integration.</text>
</comment>
<feature type="transmembrane region" description="Helical" evidence="13">
    <location>
        <begin position="285"/>
        <end position="303"/>
    </location>
</feature>
<keyword evidence="9 13" id="KW-0472">Membrane</keyword>
<feature type="transmembrane region" description="Helical" evidence="13">
    <location>
        <begin position="309"/>
        <end position="330"/>
    </location>
</feature>
<evidence type="ECO:0000256" key="13">
    <source>
        <dbReference type="HAMAP-Rule" id="MF_01810"/>
    </source>
</evidence>
<evidence type="ECO:0000259" key="15">
    <source>
        <dbReference type="Pfam" id="PF14849"/>
    </source>
</evidence>
<dbReference type="InterPro" id="IPR019998">
    <property type="entry name" value="Membr_insert_YidC"/>
</dbReference>
<dbReference type="PRINTS" id="PR01900">
    <property type="entry name" value="YIDCPROTEIN"/>
</dbReference>
<dbReference type="InterPro" id="IPR047196">
    <property type="entry name" value="YidC_ALB_C"/>
</dbReference>
<evidence type="ECO:0000256" key="5">
    <source>
        <dbReference type="ARBA" id="ARBA00022475"/>
    </source>
</evidence>
<dbReference type="NCBIfam" id="TIGR03593">
    <property type="entry name" value="yidC_nterm"/>
    <property type="match status" value="1"/>
</dbReference>
<dbReference type="GO" id="GO:0005886">
    <property type="term" value="C:plasma membrane"/>
    <property type="evidence" value="ECO:0007669"/>
    <property type="project" value="UniProtKB-SubCell"/>
</dbReference>
<evidence type="ECO:0000256" key="3">
    <source>
        <dbReference type="ARBA" id="ARBA00015325"/>
    </source>
</evidence>
<dbReference type="InterPro" id="IPR001708">
    <property type="entry name" value="YidC/ALB3/OXA1/COX18"/>
</dbReference>
<dbReference type="GO" id="GO:0032977">
    <property type="term" value="F:membrane insertase activity"/>
    <property type="evidence" value="ECO:0007669"/>
    <property type="project" value="InterPro"/>
</dbReference>
<dbReference type="Pfam" id="PF14849">
    <property type="entry name" value="YidC_periplas"/>
    <property type="match status" value="1"/>
</dbReference>
<evidence type="ECO:0000256" key="9">
    <source>
        <dbReference type="ARBA" id="ARBA00023136"/>
    </source>
</evidence>
<dbReference type="Gene3D" id="2.70.98.90">
    <property type="match status" value="1"/>
</dbReference>
<feature type="transmembrane region" description="Helical" evidence="13">
    <location>
        <begin position="6"/>
        <end position="26"/>
    </location>
</feature>
<keyword evidence="7 13" id="KW-0653">Protein transport</keyword>
<keyword evidence="10 13" id="KW-0143">Chaperone</keyword>
<dbReference type="CDD" id="cd20070">
    <property type="entry name" value="5TM_YidC_Alb3"/>
    <property type="match status" value="1"/>
</dbReference>
<organism evidence="16 17">
    <name type="scientific">SAR86 cluster bacterium</name>
    <dbReference type="NCBI Taxonomy" id="2030880"/>
    <lineage>
        <taxon>Bacteria</taxon>
        <taxon>Pseudomonadati</taxon>
        <taxon>Pseudomonadota</taxon>
        <taxon>Gammaproteobacteria</taxon>
        <taxon>SAR86 cluster</taxon>
    </lineage>
</organism>
<sequence>MFNPRYVFLIISLLLIMLLVFDWGNVSKEQKVGVSKSVQEKIDSDLFKISNESLEIFVDLEDGSIKEAYLKEKKINNGLEKVRLLSNDDFLRFYFKSTISGFSPTSFSVLKSSDNYLTVQGMDGAGNVLTKKITFSDKYSLLIEDRLDLSTSTIGVINSFKTFFRDEKKSVDYGTSFSRDHLAFSTSEDVFNDESLRSVDSREDYIGHWVGHSQKHFVVAVYDDVNQQKISLYPKDINGMYRFGISEPMSFEGGSYVSETKLYLGPKQKDVLEVVAPHFKYNLDLGFVYGIGEFFIVVLNFLYGLVNNWGLSIILLTVLFKVVLSPLQIMQLNSMVKMRKLSPKLQELQERYKNDRNKLSMEMMQLYKREKFNPAAGCLPLFAQLPIFIAMFWVTREAFEFRGESFLWIPDLAESDPYLIAPVLMGLMMFASQKLMPKPPQSQGMQAQIAQQMMVVFPPMITIVFLFMPAGVVVYSVVNMLLSIIPQVFILSRAQSESG</sequence>
<dbReference type="Pfam" id="PF02096">
    <property type="entry name" value="60KD_IMP"/>
    <property type="match status" value="1"/>
</dbReference>
<evidence type="ECO:0000256" key="8">
    <source>
        <dbReference type="ARBA" id="ARBA00022989"/>
    </source>
</evidence>
<evidence type="ECO:0000256" key="12">
    <source>
        <dbReference type="ARBA" id="ARBA00033342"/>
    </source>
</evidence>
<dbReference type="InterPro" id="IPR028055">
    <property type="entry name" value="YidC/Oxa/ALB_C"/>
</dbReference>
<dbReference type="AlphaFoldDB" id="A0A9Q8X2E7"/>
<dbReference type="CDD" id="cd19961">
    <property type="entry name" value="EcYidC-like_peri"/>
    <property type="match status" value="1"/>
</dbReference>
<dbReference type="Proteomes" id="UP001056381">
    <property type="component" value="Chromosome"/>
</dbReference>
<dbReference type="InterPro" id="IPR038221">
    <property type="entry name" value="YidC_periplasmic_sf"/>
</dbReference>
<accession>A0A9Q8X2E7</accession>
<protein>
    <recommendedName>
        <fullName evidence="3 13">Membrane protein insertase YidC</fullName>
    </recommendedName>
    <alternativeName>
        <fullName evidence="12 13">Foldase YidC</fullName>
    </alternativeName>
    <alternativeName>
        <fullName evidence="13">Membrane protein YidC</fullName>
    </alternativeName>
    <alternativeName>
        <fullName evidence="11 13">membrane integrase YidC</fullName>
    </alternativeName>
</protein>
<dbReference type="InterPro" id="IPR028053">
    <property type="entry name" value="Membr_insert_YidC_N"/>
</dbReference>
<evidence type="ECO:0000256" key="10">
    <source>
        <dbReference type="ARBA" id="ARBA00023186"/>
    </source>
</evidence>
<evidence type="ECO:0000313" key="17">
    <source>
        <dbReference type="Proteomes" id="UP001056381"/>
    </source>
</evidence>
<evidence type="ECO:0000256" key="2">
    <source>
        <dbReference type="ARBA" id="ARBA00010527"/>
    </source>
</evidence>
<proteinExistence type="inferred from homology"/>
<keyword evidence="17" id="KW-1185">Reference proteome</keyword>
<feature type="domain" description="Membrane insertase YidC N-terminal" evidence="15">
    <location>
        <begin position="48"/>
        <end position="296"/>
    </location>
</feature>
<evidence type="ECO:0000256" key="6">
    <source>
        <dbReference type="ARBA" id="ARBA00022692"/>
    </source>
</evidence>
<gene>
    <name evidence="13 16" type="primary">yidC</name>
    <name evidence="16" type="ORF">M9B40_05505</name>
</gene>
<dbReference type="GO" id="GO:0051205">
    <property type="term" value="P:protein insertion into membrane"/>
    <property type="evidence" value="ECO:0007669"/>
    <property type="project" value="TreeGrafter"/>
</dbReference>
<evidence type="ECO:0000259" key="14">
    <source>
        <dbReference type="Pfam" id="PF02096"/>
    </source>
</evidence>
<evidence type="ECO:0000256" key="1">
    <source>
        <dbReference type="ARBA" id="ARBA00004429"/>
    </source>
</evidence>
<feature type="domain" description="Membrane insertase YidC/Oxa/ALB C-terminal" evidence="14">
    <location>
        <begin position="309"/>
        <end position="490"/>
    </location>
</feature>
<feature type="transmembrane region" description="Helical" evidence="13">
    <location>
        <begin position="372"/>
        <end position="395"/>
    </location>
</feature>
<dbReference type="PRINTS" id="PR00701">
    <property type="entry name" value="60KDINNERMP"/>
</dbReference>
<dbReference type="EMBL" id="CP097966">
    <property type="protein sequence ID" value="URQ63182.1"/>
    <property type="molecule type" value="Genomic_DNA"/>
</dbReference>
<keyword evidence="5 13" id="KW-1003">Cell membrane</keyword>
<feature type="transmembrane region" description="Helical" evidence="13">
    <location>
        <begin position="453"/>
        <end position="478"/>
    </location>
</feature>
<dbReference type="NCBIfam" id="TIGR03592">
    <property type="entry name" value="yidC_oxa1_cterm"/>
    <property type="match status" value="1"/>
</dbReference>
<dbReference type="PANTHER" id="PTHR12428">
    <property type="entry name" value="OXA1"/>
    <property type="match status" value="1"/>
</dbReference>
<keyword evidence="6 13" id="KW-0812">Transmembrane</keyword>
<dbReference type="HAMAP" id="MF_01810">
    <property type="entry name" value="YidC_type1"/>
    <property type="match status" value="1"/>
</dbReference>
<comment type="subcellular location">
    <subcellularLocation>
        <location evidence="1">Cell inner membrane</location>
        <topology evidence="1">Multi-pass membrane protein</topology>
    </subcellularLocation>
    <subcellularLocation>
        <location evidence="13">Cell membrane</location>
        <topology evidence="13">Multi-pass membrane protein</topology>
    </subcellularLocation>
</comment>
<evidence type="ECO:0000256" key="4">
    <source>
        <dbReference type="ARBA" id="ARBA00022448"/>
    </source>
</evidence>
<name>A0A9Q8X2E7_9GAMM</name>
<comment type="similarity">
    <text evidence="2 13">Belongs to the OXA1/ALB3/YidC family. Type 1 subfamily.</text>
</comment>
<evidence type="ECO:0000313" key="16">
    <source>
        <dbReference type="EMBL" id="URQ63182.1"/>
    </source>
</evidence>
<dbReference type="PANTHER" id="PTHR12428:SF65">
    <property type="entry name" value="CYTOCHROME C OXIDASE ASSEMBLY PROTEIN COX18, MITOCHONDRIAL"/>
    <property type="match status" value="1"/>
</dbReference>
<keyword evidence="8 13" id="KW-1133">Transmembrane helix</keyword>
<evidence type="ECO:0000256" key="11">
    <source>
        <dbReference type="ARBA" id="ARBA00033245"/>
    </source>
</evidence>
<comment type="function">
    <text evidence="13">Required for the insertion and/or proper folding and/or complex formation of integral membrane proteins into the membrane. Involved in integration of membrane proteins that insert both dependently and independently of the Sec translocase complex, as well as at least some lipoproteins. Aids folding of multispanning membrane proteins.</text>
</comment>
<dbReference type="GO" id="GO:0015031">
    <property type="term" value="P:protein transport"/>
    <property type="evidence" value="ECO:0007669"/>
    <property type="project" value="UniProtKB-KW"/>
</dbReference>
<reference evidence="16" key="1">
    <citation type="submission" date="2022-05" db="EMBL/GenBank/DDBJ databases">
        <title>Single-amplified genomics reveal most streamlined microbe among free-living bacteria.</title>
        <authorList>
            <person name="Roda-Garcia J."/>
            <person name="Haro-Moreno J.M."/>
            <person name="Rodriguez-Valera F."/>
            <person name="Almagro-Moreno S."/>
            <person name="Lopez-Perez M."/>
        </authorList>
    </citation>
    <scope>NUCLEOTIDE SEQUENCE</scope>
    <source>
        <strain evidence="16">TMED112-D2-2</strain>
    </source>
</reference>
<keyword evidence="4 13" id="KW-0813">Transport</keyword>
<evidence type="ECO:0000256" key="7">
    <source>
        <dbReference type="ARBA" id="ARBA00022927"/>
    </source>
</evidence>